<dbReference type="InterPro" id="IPR003000">
    <property type="entry name" value="Sirtuin"/>
</dbReference>
<feature type="binding site" evidence="4">
    <location>
        <position position="170"/>
    </location>
    <ligand>
        <name>Zn(2+)</name>
        <dbReference type="ChEBI" id="CHEBI:29105"/>
    </ligand>
</feature>
<dbReference type="GO" id="GO:0070403">
    <property type="term" value="F:NAD+ binding"/>
    <property type="evidence" value="ECO:0007669"/>
    <property type="project" value="InterPro"/>
</dbReference>
<dbReference type="PANTHER" id="PTHR11085">
    <property type="entry name" value="NAD-DEPENDENT PROTEIN DEACYLASE SIRTUIN-5, MITOCHONDRIAL-RELATED"/>
    <property type="match status" value="1"/>
</dbReference>
<dbReference type="Proteomes" id="UP000242881">
    <property type="component" value="Unassembled WGS sequence"/>
</dbReference>
<dbReference type="EC" id="2.3.1.286" evidence="1"/>
<dbReference type="Gene3D" id="3.30.1600.10">
    <property type="entry name" value="SIR2/SIRT2 'Small Domain"/>
    <property type="match status" value="1"/>
</dbReference>
<dbReference type="InterPro" id="IPR026590">
    <property type="entry name" value="Ssirtuin_cat_dom"/>
</dbReference>
<protein>
    <recommendedName>
        <fullName evidence="1">protein acetyllysine N-acetyltransferase</fullName>
        <ecNumber evidence="1">2.3.1.286</ecNumber>
    </recommendedName>
</protein>
<feature type="domain" description="Deacetylase sirtuin-type" evidence="5">
    <location>
        <begin position="1"/>
        <end position="276"/>
    </location>
</feature>
<feature type="active site" description="Proton acceptor" evidence="4">
    <location>
        <position position="132"/>
    </location>
</feature>
<reference evidence="6 7" key="1">
    <citation type="submission" date="2018-01" db="EMBL/GenBank/DDBJ databases">
        <title>Metagenomic assembled genomes from two thermal pools in the Uzon Caldera, Kamchatka, Russia.</title>
        <authorList>
            <person name="Wilkins L."/>
            <person name="Ettinger C."/>
        </authorList>
    </citation>
    <scope>NUCLEOTIDE SEQUENCE [LARGE SCALE GENOMIC DNA]</scope>
    <source>
        <strain evidence="6">ZAV-05</strain>
    </source>
</reference>
<dbReference type="SUPFAM" id="SSF52467">
    <property type="entry name" value="DHS-like NAD/FAD-binding domain"/>
    <property type="match status" value="1"/>
</dbReference>
<accession>A0A2J6WN24</accession>
<dbReference type="InterPro" id="IPR029035">
    <property type="entry name" value="DHS-like_NAD/FAD-binding_dom"/>
</dbReference>
<feature type="binding site" evidence="4">
    <location>
        <position position="145"/>
    </location>
    <ligand>
        <name>Zn(2+)</name>
        <dbReference type="ChEBI" id="CHEBI:29105"/>
    </ligand>
</feature>
<dbReference type="AlphaFoldDB" id="A0A2J6WN24"/>
<dbReference type="GO" id="GO:0017136">
    <property type="term" value="F:histone deacetylase activity, NAD-dependent"/>
    <property type="evidence" value="ECO:0007669"/>
    <property type="project" value="TreeGrafter"/>
</dbReference>
<evidence type="ECO:0000313" key="7">
    <source>
        <dbReference type="Proteomes" id="UP000242881"/>
    </source>
</evidence>
<evidence type="ECO:0000256" key="1">
    <source>
        <dbReference type="ARBA" id="ARBA00012928"/>
    </source>
</evidence>
<dbReference type="PANTHER" id="PTHR11085:SF4">
    <property type="entry name" value="NAD-DEPENDENT PROTEIN DEACYLASE"/>
    <property type="match status" value="1"/>
</dbReference>
<evidence type="ECO:0000313" key="6">
    <source>
        <dbReference type="EMBL" id="PMP71770.1"/>
    </source>
</evidence>
<organism evidence="6 7">
    <name type="scientific">Calditerrivibrio nitroreducens</name>
    <dbReference type="NCBI Taxonomy" id="477976"/>
    <lineage>
        <taxon>Bacteria</taxon>
        <taxon>Pseudomonadati</taxon>
        <taxon>Deferribacterota</taxon>
        <taxon>Deferribacteres</taxon>
        <taxon>Deferribacterales</taxon>
        <taxon>Calditerrivibrionaceae</taxon>
    </lineage>
</organism>
<name>A0A2J6WN24_9BACT</name>
<dbReference type="GO" id="GO:0046872">
    <property type="term" value="F:metal ion binding"/>
    <property type="evidence" value="ECO:0007669"/>
    <property type="project" value="UniProtKB-KW"/>
</dbReference>
<keyword evidence="4" id="KW-0862">Zinc</keyword>
<dbReference type="Gene3D" id="3.40.50.1220">
    <property type="entry name" value="TPP-binding domain"/>
    <property type="match status" value="1"/>
</dbReference>
<evidence type="ECO:0000256" key="4">
    <source>
        <dbReference type="PROSITE-ProRule" id="PRU00236"/>
    </source>
</evidence>
<gene>
    <name evidence="6" type="ORF">C0187_03290</name>
</gene>
<sequence>MNLDEAIKIAADEIKKADIFVFTAGAGIGVDSGLPDFRGDRGFWRAYPMYERLGLSFVDCANPIHFESDPSFGWGFYGHRLNMYRETIPHNGFNILLKWGKKIAKEYFVVTSNVDGQFQKAGFEEEKIYEIHGSIHYLQCIRPCCDEIWLNNETIEIDIDSMRAKNIPMCRYCNKVARPNILMFGDYSWLSHRSNHQRILFEEFLHRNSDKRIVVIEIGAGTAIPSIRHTGERIIIRYNAFLIRINPREYYTSGENAVGIASSGLKTLEALDDILS</sequence>
<keyword evidence="4" id="KW-0479">Metal-binding</keyword>
<feature type="binding site" evidence="4">
    <location>
        <position position="173"/>
    </location>
    <ligand>
        <name>Zn(2+)</name>
        <dbReference type="ChEBI" id="CHEBI:29105"/>
    </ligand>
</feature>
<dbReference type="InterPro" id="IPR026591">
    <property type="entry name" value="Sirtuin_cat_small_dom_sf"/>
</dbReference>
<evidence type="ECO:0000256" key="2">
    <source>
        <dbReference type="ARBA" id="ARBA00022679"/>
    </source>
</evidence>
<comment type="caution">
    <text evidence="6">The sequence shown here is derived from an EMBL/GenBank/DDBJ whole genome shotgun (WGS) entry which is preliminary data.</text>
</comment>
<keyword evidence="3" id="KW-0520">NAD</keyword>
<feature type="binding site" evidence="4">
    <location>
        <position position="140"/>
    </location>
    <ligand>
        <name>Zn(2+)</name>
        <dbReference type="ChEBI" id="CHEBI:29105"/>
    </ligand>
</feature>
<dbReference type="InterPro" id="IPR050134">
    <property type="entry name" value="NAD-dep_sirtuin_deacylases"/>
</dbReference>
<evidence type="ECO:0000259" key="5">
    <source>
        <dbReference type="PROSITE" id="PS50305"/>
    </source>
</evidence>
<keyword evidence="2" id="KW-0808">Transferase</keyword>
<dbReference type="Pfam" id="PF02146">
    <property type="entry name" value="SIR2"/>
    <property type="match status" value="1"/>
</dbReference>
<evidence type="ECO:0000256" key="3">
    <source>
        <dbReference type="ARBA" id="ARBA00023027"/>
    </source>
</evidence>
<proteinExistence type="predicted"/>
<dbReference type="PROSITE" id="PS50305">
    <property type="entry name" value="SIRTUIN"/>
    <property type="match status" value="1"/>
</dbReference>
<dbReference type="EMBL" id="PNIN01000035">
    <property type="protein sequence ID" value="PMP71770.1"/>
    <property type="molecule type" value="Genomic_DNA"/>
</dbReference>